<dbReference type="EMBL" id="AXCR01000011">
    <property type="protein sequence ID" value="KJR81192.1"/>
    <property type="molecule type" value="Genomic_DNA"/>
</dbReference>
<dbReference type="VEuPathDB" id="FungiDB:SPSK_01186"/>
<dbReference type="GO" id="GO:0005634">
    <property type="term" value="C:nucleus"/>
    <property type="evidence" value="ECO:0007669"/>
    <property type="project" value="UniProtKB-SubCell"/>
</dbReference>
<dbReference type="PROSITE" id="PS50013">
    <property type="entry name" value="CHROMO_2"/>
    <property type="match status" value="1"/>
</dbReference>
<dbReference type="OrthoDB" id="433924at2759"/>
<proteinExistence type="predicted"/>
<dbReference type="Pfam" id="PF00385">
    <property type="entry name" value="Chromo"/>
    <property type="match status" value="1"/>
</dbReference>
<comment type="caution">
    <text evidence="6">The sequence shown here is derived from an EMBL/GenBank/DDBJ whole genome shotgun (WGS) entry which is preliminary data.</text>
</comment>
<feature type="domain" description="Chromo" evidence="5">
    <location>
        <begin position="100"/>
        <end position="150"/>
    </location>
</feature>
<feature type="compositionally biased region" description="Basic and acidic residues" evidence="4">
    <location>
        <begin position="188"/>
        <end position="199"/>
    </location>
</feature>
<evidence type="ECO:0000256" key="3">
    <source>
        <dbReference type="ARBA" id="ARBA00023242"/>
    </source>
</evidence>
<evidence type="ECO:0000313" key="7">
    <source>
        <dbReference type="Proteomes" id="UP000033710"/>
    </source>
</evidence>
<dbReference type="PANTHER" id="PTHR22812">
    <property type="entry name" value="CHROMOBOX PROTEIN"/>
    <property type="match status" value="1"/>
</dbReference>
<comment type="subunit">
    <text evidence="2">Component of the NuA4 histone acetyltransferase complex.</text>
</comment>
<accession>A0A0F2LUQ1</accession>
<feature type="region of interest" description="Disordered" evidence="4">
    <location>
        <begin position="1"/>
        <end position="115"/>
    </location>
</feature>
<dbReference type="Gene3D" id="2.40.50.40">
    <property type="match status" value="2"/>
</dbReference>
<evidence type="ECO:0000256" key="1">
    <source>
        <dbReference type="ARBA" id="ARBA00004123"/>
    </source>
</evidence>
<reference evidence="6 7" key="2">
    <citation type="journal article" date="2015" name="Eukaryot. Cell">
        <title>Asexual propagation of a virulent clone complex in a human and feline outbreak of sporotrichosis.</title>
        <authorList>
            <person name="Teixeira Mde M."/>
            <person name="Rodrigues A.M."/>
            <person name="Tsui C.K."/>
            <person name="de Almeida L.G."/>
            <person name="Van Diepeningen A.D."/>
            <person name="van den Ende B.G."/>
            <person name="Fernandes G.F."/>
            <person name="Kano R."/>
            <person name="Hamelin R.C."/>
            <person name="Lopes-Bezerra L.M."/>
            <person name="Vasconcelos A.T."/>
            <person name="de Hoog S."/>
            <person name="de Camargo Z.P."/>
            <person name="Felipe M.S."/>
        </authorList>
    </citation>
    <scope>NUCLEOTIDE SEQUENCE [LARGE SCALE GENOMIC DNA]</scope>
    <source>
        <strain evidence="6 7">1099-18</strain>
    </source>
</reference>
<evidence type="ECO:0000256" key="4">
    <source>
        <dbReference type="SAM" id="MobiDB-lite"/>
    </source>
</evidence>
<dbReference type="RefSeq" id="XP_016583868.1">
    <property type="nucleotide sequence ID" value="XM_016728117.1"/>
</dbReference>
<protein>
    <submittedName>
        <fullName evidence="6">Chromobox protein 1</fullName>
    </submittedName>
</protein>
<dbReference type="SUPFAM" id="SSF54160">
    <property type="entry name" value="Chromo domain-like"/>
    <property type="match status" value="2"/>
</dbReference>
<reference evidence="6 7" key="1">
    <citation type="journal article" date="2014" name="BMC Genomics">
        <title>Comparative genomics of the major fungal agents of human and animal Sporotrichosis: Sporothrix schenckii and Sporothrix brasiliensis.</title>
        <authorList>
            <person name="Teixeira M.M."/>
            <person name="de Almeida L.G."/>
            <person name="Kubitschek-Barreira P."/>
            <person name="Alves F.L."/>
            <person name="Kioshima E.S."/>
            <person name="Abadio A.K."/>
            <person name="Fernandes L."/>
            <person name="Derengowski L.S."/>
            <person name="Ferreira K.S."/>
            <person name="Souza R.C."/>
            <person name="Ruiz J.C."/>
            <person name="de Andrade N.C."/>
            <person name="Paes H.C."/>
            <person name="Nicola A.M."/>
            <person name="Albuquerque P."/>
            <person name="Gerber A.L."/>
            <person name="Martins V.P."/>
            <person name="Peconick L.D."/>
            <person name="Neto A.V."/>
            <person name="Chaucanez C.B."/>
            <person name="Silva P.A."/>
            <person name="Cunha O.L."/>
            <person name="de Oliveira F.F."/>
            <person name="dos Santos T.C."/>
            <person name="Barros A.L."/>
            <person name="Soares M.A."/>
            <person name="de Oliveira L.M."/>
            <person name="Marini M.M."/>
            <person name="Villalobos-Duno H."/>
            <person name="Cunha M.M."/>
            <person name="de Hoog S."/>
            <person name="da Silveira J.F."/>
            <person name="Henrissat B."/>
            <person name="Nino-Vega G.A."/>
            <person name="Cisalpino P.S."/>
            <person name="Mora-Montes H.M."/>
            <person name="Almeida S.R."/>
            <person name="Stajich J.E."/>
            <person name="Lopes-Bezerra L.M."/>
            <person name="Vasconcelos A.T."/>
            <person name="Felipe M.S."/>
        </authorList>
    </citation>
    <scope>NUCLEOTIDE SEQUENCE [LARGE SCALE GENOMIC DNA]</scope>
    <source>
        <strain evidence="6 7">1099-18</strain>
    </source>
</reference>
<feature type="compositionally biased region" description="Basic and acidic residues" evidence="4">
    <location>
        <begin position="67"/>
        <end position="82"/>
    </location>
</feature>
<dbReference type="Proteomes" id="UP000033710">
    <property type="component" value="Unassembled WGS sequence"/>
</dbReference>
<dbReference type="InterPro" id="IPR051219">
    <property type="entry name" value="Heterochromatin_chromo-domain"/>
</dbReference>
<comment type="subcellular location">
    <subcellularLocation>
        <location evidence="1">Nucleus</location>
    </subcellularLocation>
</comment>
<feature type="region of interest" description="Disordered" evidence="4">
    <location>
        <begin position="157"/>
        <end position="210"/>
    </location>
</feature>
<dbReference type="SMART" id="SM00300">
    <property type="entry name" value="ChSh"/>
    <property type="match status" value="1"/>
</dbReference>
<dbReference type="Pfam" id="PF01393">
    <property type="entry name" value="Chromo_shadow"/>
    <property type="match status" value="1"/>
</dbReference>
<organism evidence="6 7">
    <name type="scientific">Sporothrix schenckii 1099-18</name>
    <dbReference type="NCBI Taxonomy" id="1397361"/>
    <lineage>
        <taxon>Eukaryota</taxon>
        <taxon>Fungi</taxon>
        <taxon>Dikarya</taxon>
        <taxon>Ascomycota</taxon>
        <taxon>Pezizomycotina</taxon>
        <taxon>Sordariomycetes</taxon>
        <taxon>Sordariomycetidae</taxon>
        <taxon>Ophiostomatales</taxon>
        <taxon>Ophiostomataceae</taxon>
        <taxon>Sporothrix</taxon>
    </lineage>
</organism>
<dbReference type="AlphaFoldDB" id="A0A0F2LUQ1"/>
<gene>
    <name evidence="6" type="ORF">SPSK_01186</name>
</gene>
<feature type="compositionally biased region" description="Acidic residues" evidence="4">
    <location>
        <begin position="83"/>
        <end position="101"/>
    </location>
</feature>
<dbReference type="CDD" id="cd18657">
    <property type="entry name" value="CSD_Swi6"/>
    <property type="match status" value="1"/>
</dbReference>
<dbReference type="InterPro" id="IPR023780">
    <property type="entry name" value="Chromo_domain"/>
</dbReference>
<dbReference type="InterPro" id="IPR000953">
    <property type="entry name" value="Chromo/chromo_shadow_dom"/>
</dbReference>
<dbReference type="CDD" id="cd00024">
    <property type="entry name" value="CD_CSD"/>
    <property type="match status" value="1"/>
</dbReference>
<dbReference type="KEGG" id="ssck:SPSK_01186"/>
<dbReference type="SMART" id="SM00298">
    <property type="entry name" value="CHROMO"/>
    <property type="match status" value="1"/>
</dbReference>
<evidence type="ECO:0000256" key="2">
    <source>
        <dbReference type="ARBA" id="ARBA00011353"/>
    </source>
</evidence>
<evidence type="ECO:0000259" key="5">
    <source>
        <dbReference type="PROSITE" id="PS50013"/>
    </source>
</evidence>
<keyword evidence="3" id="KW-0539">Nucleus</keyword>
<dbReference type="InterPro" id="IPR016197">
    <property type="entry name" value="Chromo-like_dom_sf"/>
</dbReference>
<dbReference type="InterPro" id="IPR008251">
    <property type="entry name" value="Chromo_shadow_dom"/>
</dbReference>
<evidence type="ECO:0000313" key="6">
    <source>
        <dbReference type="EMBL" id="KJR81192.1"/>
    </source>
</evidence>
<name>A0A0F2LUQ1_SPOSC</name>
<dbReference type="GeneID" id="27663394"/>
<dbReference type="GO" id="GO:0006338">
    <property type="term" value="P:chromatin remodeling"/>
    <property type="evidence" value="ECO:0007669"/>
    <property type="project" value="UniProtKB-ARBA"/>
</dbReference>
<sequence length="272" mass="30223">MSDGSGVGAVTTPPPSKRGRKTGAYADAAEEDEDSINSSGNNKPNKRDGGRAKGVSQSNGSALPASRKKDVDSKDQNEKGTSGDDDDVDEDEDDEDGDEYEVQQIIDHMLDENEEPRFRVVWKGYESPSDHTWEPEDNLAENASEILSEYITKIGGRPKLFEKPSKGKKRGRQPASASPTTASKRPKKSEDHPADRESPAEVQKVFKPPAGSWEDEVVDVEMFRGDDGELRVFLTWRNGSKSHHAAQHAYVRCPQRILRFYESRISFKTPTE</sequence>